<feature type="domain" description="CCHC-type" evidence="3">
    <location>
        <begin position="85"/>
        <end position="100"/>
    </location>
</feature>
<dbReference type="InterPro" id="IPR036875">
    <property type="entry name" value="Znf_CCHC_sf"/>
</dbReference>
<dbReference type="Gene3D" id="3.30.420.10">
    <property type="entry name" value="Ribonuclease H-like superfamily/Ribonuclease H"/>
    <property type="match status" value="1"/>
</dbReference>
<evidence type="ECO:0000256" key="2">
    <source>
        <dbReference type="SAM" id="MobiDB-lite"/>
    </source>
</evidence>
<gene>
    <name evidence="5" type="ORF">LVIROSA_LOCUS970</name>
</gene>
<sequence>MNKEEVTLSKLQGLLKTAESGLKGKSVVTPTTPTTTPVLAIGQGKGKKRKTHSKGTKGKSLDGSSSSGTKGGSATPSAIPKDVDCFYCQNKGHWKQNCPKYLQDVKDGKGLRRSEDVEHGKINLIMANRKASPVTKIGVYTLLLNSGLKLDLNKCVYSTKMARNIISFHALPCDGVYETVSVVDYLGNNVLCIDSFTSLDKASLWHCRLGHVSKKHIGQLQKDGVLESFDLKSDDSCESCLLGKMTKSPFTDYSRYGYVYLIKHKSETFERLKEFKQEVENQLDRNIKMLRSDRGGEYVNTEFLDYLKECGIVSQLTPPRTPQLNGVAERRN</sequence>
<proteinExistence type="predicted"/>
<dbReference type="Gene3D" id="4.10.60.10">
    <property type="entry name" value="Zinc finger, CCHC-type"/>
    <property type="match status" value="1"/>
</dbReference>
<dbReference type="PANTHER" id="PTHR42648:SF27">
    <property type="entry name" value="RNA-DIRECTED DNA POLYMERASE"/>
    <property type="match status" value="1"/>
</dbReference>
<feature type="compositionally biased region" description="Basic residues" evidence="2">
    <location>
        <begin position="45"/>
        <end position="57"/>
    </location>
</feature>
<dbReference type="SUPFAM" id="SSF57756">
    <property type="entry name" value="Retrovirus zinc finger-like domains"/>
    <property type="match status" value="1"/>
</dbReference>
<reference evidence="5 6" key="1">
    <citation type="submission" date="2022-01" db="EMBL/GenBank/DDBJ databases">
        <authorList>
            <person name="Xiong W."/>
            <person name="Schranz E."/>
        </authorList>
    </citation>
    <scope>NUCLEOTIDE SEQUENCE [LARGE SCALE GENOMIC DNA]</scope>
</reference>
<dbReference type="InterPro" id="IPR001878">
    <property type="entry name" value="Znf_CCHC"/>
</dbReference>
<dbReference type="AlphaFoldDB" id="A0AAU9LE21"/>
<keyword evidence="6" id="KW-1185">Reference proteome</keyword>
<dbReference type="PROSITE" id="PS50994">
    <property type="entry name" value="INTEGRASE"/>
    <property type="match status" value="1"/>
</dbReference>
<keyword evidence="1" id="KW-0479">Metal-binding</keyword>
<dbReference type="SUPFAM" id="SSF53098">
    <property type="entry name" value="Ribonuclease H-like"/>
    <property type="match status" value="1"/>
</dbReference>
<dbReference type="PROSITE" id="PS50158">
    <property type="entry name" value="ZF_CCHC"/>
    <property type="match status" value="1"/>
</dbReference>
<evidence type="ECO:0000313" key="5">
    <source>
        <dbReference type="EMBL" id="CAH1412986.1"/>
    </source>
</evidence>
<evidence type="ECO:0000256" key="1">
    <source>
        <dbReference type="PROSITE-ProRule" id="PRU00047"/>
    </source>
</evidence>
<accession>A0AAU9LE21</accession>
<comment type="caution">
    <text evidence="5">The sequence shown here is derived from an EMBL/GenBank/DDBJ whole genome shotgun (WGS) entry which is preliminary data.</text>
</comment>
<feature type="region of interest" description="Disordered" evidence="2">
    <location>
        <begin position="19"/>
        <end position="76"/>
    </location>
</feature>
<organism evidence="5 6">
    <name type="scientific">Lactuca virosa</name>
    <dbReference type="NCBI Taxonomy" id="75947"/>
    <lineage>
        <taxon>Eukaryota</taxon>
        <taxon>Viridiplantae</taxon>
        <taxon>Streptophyta</taxon>
        <taxon>Embryophyta</taxon>
        <taxon>Tracheophyta</taxon>
        <taxon>Spermatophyta</taxon>
        <taxon>Magnoliopsida</taxon>
        <taxon>eudicotyledons</taxon>
        <taxon>Gunneridae</taxon>
        <taxon>Pentapetalae</taxon>
        <taxon>asterids</taxon>
        <taxon>campanulids</taxon>
        <taxon>Asterales</taxon>
        <taxon>Asteraceae</taxon>
        <taxon>Cichorioideae</taxon>
        <taxon>Cichorieae</taxon>
        <taxon>Lactucinae</taxon>
        <taxon>Lactuca</taxon>
    </lineage>
</organism>
<dbReference type="GO" id="GO:0003676">
    <property type="term" value="F:nucleic acid binding"/>
    <property type="evidence" value="ECO:0007669"/>
    <property type="project" value="InterPro"/>
</dbReference>
<dbReference type="GO" id="GO:0008270">
    <property type="term" value="F:zinc ion binding"/>
    <property type="evidence" value="ECO:0007669"/>
    <property type="project" value="UniProtKB-KW"/>
</dbReference>
<dbReference type="InterPro" id="IPR025724">
    <property type="entry name" value="GAG-pre-integrase_dom"/>
</dbReference>
<dbReference type="GO" id="GO:0015074">
    <property type="term" value="P:DNA integration"/>
    <property type="evidence" value="ECO:0007669"/>
    <property type="project" value="InterPro"/>
</dbReference>
<evidence type="ECO:0000259" key="3">
    <source>
        <dbReference type="PROSITE" id="PS50158"/>
    </source>
</evidence>
<dbReference type="EMBL" id="CAKMRJ010000001">
    <property type="protein sequence ID" value="CAH1412986.1"/>
    <property type="molecule type" value="Genomic_DNA"/>
</dbReference>
<dbReference type="Pfam" id="PF13976">
    <property type="entry name" value="gag_pre-integrs"/>
    <property type="match status" value="1"/>
</dbReference>
<dbReference type="InterPro" id="IPR001584">
    <property type="entry name" value="Integrase_cat-core"/>
</dbReference>
<dbReference type="PANTHER" id="PTHR42648">
    <property type="entry name" value="TRANSPOSASE, PUTATIVE-RELATED"/>
    <property type="match status" value="1"/>
</dbReference>
<dbReference type="InterPro" id="IPR039537">
    <property type="entry name" value="Retrotran_Ty1/copia-like"/>
</dbReference>
<dbReference type="InterPro" id="IPR036397">
    <property type="entry name" value="RNaseH_sf"/>
</dbReference>
<keyword evidence="1" id="KW-0863">Zinc-finger</keyword>
<dbReference type="InterPro" id="IPR012337">
    <property type="entry name" value="RNaseH-like_sf"/>
</dbReference>
<feature type="domain" description="Integrase catalytic" evidence="4">
    <location>
        <begin position="212"/>
        <end position="332"/>
    </location>
</feature>
<evidence type="ECO:0000313" key="6">
    <source>
        <dbReference type="Proteomes" id="UP001157418"/>
    </source>
</evidence>
<keyword evidence="1" id="KW-0862">Zinc</keyword>
<protein>
    <submittedName>
        <fullName evidence="5">Uncharacterized protein</fullName>
    </submittedName>
</protein>
<feature type="compositionally biased region" description="Low complexity" evidence="2">
    <location>
        <begin position="27"/>
        <end position="38"/>
    </location>
</feature>
<dbReference type="Proteomes" id="UP001157418">
    <property type="component" value="Unassembled WGS sequence"/>
</dbReference>
<evidence type="ECO:0000259" key="4">
    <source>
        <dbReference type="PROSITE" id="PS50994"/>
    </source>
</evidence>
<name>A0AAU9LE21_9ASTR</name>